<keyword evidence="1" id="KW-0175">Coiled coil</keyword>
<name>A0A6J7G899_9ZZZZ</name>
<evidence type="ECO:0000256" key="1">
    <source>
        <dbReference type="SAM" id="Coils"/>
    </source>
</evidence>
<dbReference type="NCBIfam" id="TIGR03544">
    <property type="entry name" value="DivI1A_domain"/>
    <property type="match status" value="2"/>
</dbReference>
<dbReference type="EMBL" id="CAFBMB010000083">
    <property type="protein sequence ID" value="CAB4903386.1"/>
    <property type="molecule type" value="Genomic_DNA"/>
</dbReference>
<feature type="coiled-coil region" evidence="1">
    <location>
        <begin position="60"/>
        <end position="87"/>
    </location>
</feature>
<gene>
    <name evidence="2" type="ORF">UFOPK3516_01052</name>
</gene>
<proteinExistence type="predicted"/>
<sequence length="182" mass="20435">MNLSFNRARRNRPAYDPVQVDEFVDDARRAYDAPAGSPVTLTALQIRQVSFALKRGGYDAAEVDEGLERLELAFAEAEREAAIEKEGWEGWSQRGVAAAEDLRDRLLRQPRDRFRKAKGAGYKRSEVDAFSERVLDYLATGVGLTVRDVRFVTFTAQRGGYDEPQVDYALDVLIDIMLAKGS</sequence>
<protein>
    <submittedName>
        <fullName evidence="2">Unannotated protein</fullName>
    </submittedName>
</protein>
<dbReference type="InterPro" id="IPR019933">
    <property type="entry name" value="DivIVA_domain"/>
</dbReference>
<dbReference type="AlphaFoldDB" id="A0A6J7G899"/>
<dbReference type="Gene3D" id="6.10.250.660">
    <property type="match status" value="1"/>
</dbReference>
<dbReference type="NCBIfam" id="TIGR03543">
    <property type="entry name" value="divI1A_rptt_fam"/>
    <property type="match status" value="1"/>
</dbReference>
<accession>A0A6J7G899</accession>
<organism evidence="2">
    <name type="scientific">freshwater metagenome</name>
    <dbReference type="NCBI Taxonomy" id="449393"/>
    <lineage>
        <taxon>unclassified sequences</taxon>
        <taxon>metagenomes</taxon>
        <taxon>ecological metagenomes</taxon>
    </lineage>
</organism>
<reference evidence="2" key="1">
    <citation type="submission" date="2020-05" db="EMBL/GenBank/DDBJ databases">
        <authorList>
            <person name="Chiriac C."/>
            <person name="Salcher M."/>
            <person name="Ghai R."/>
            <person name="Kavagutti S V."/>
        </authorList>
    </citation>
    <scope>NUCLEOTIDE SEQUENCE</scope>
</reference>
<dbReference type="InterPro" id="IPR019932">
    <property type="entry name" value="CHP03543"/>
</dbReference>
<evidence type="ECO:0000313" key="2">
    <source>
        <dbReference type="EMBL" id="CAB4903386.1"/>
    </source>
</evidence>